<dbReference type="InterPro" id="IPR017900">
    <property type="entry name" value="4Fe4S_Fe_S_CS"/>
</dbReference>
<gene>
    <name evidence="9" type="ORF">DWY20_12860</name>
</gene>
<accession>A0A412GBX1</accession>
<keyword evidence="6" id="KW-0411">Iron-sulfur</keyword>
<feature type="domain" description="4Fe-4S ferredoxin-type" evidence="8">
    <location>
        <begin position="417"/>
        <end position="452"/>
    </location>
</feature>
<evidence type="ECO:0000259" key="8">
    <source>
        <dbReference type="PROSITE" id="PS51379"/>
    </source>
</evidence>
<feature type="domain" description="4Fe-4S ferredoxin-type" evidence="8">
    <location>
        <begin position="341"/>
        <end position="371"/>
    </location>
</feature>
<protein>
    <submittedName>
        <fullName evidence="9">4Fe-4S dicluster domain-containing protein</fullName>
    </submittedName>
</protein>
<feature type="domain" description="4Fe-4S ferredoxin-type" evidence="8">
    <location>
        <begin position="215"/>
        <end position="244"/>
    </location>
</feature>
<keyword evidence="4" id="KW-0249">Electron transport</keyword>
<feature type="domain" description="4Fe-4S ferredoxin-type" evidence="8">
    <location>
        <begin position="461"/>
        <end position="493"/>
    </location>
</feature>
<feature type="transmembrane region" description="Helical" evidence="7">
    <location>
        <begin position="7"/>
        <end position="32"/>
    </location>
</feature>
<keyword evidence="1" id="KW-0813">Transport</keyword>
<name>A0A412GBX1_9BACT</name>
<keyword evidence="2" id="KW-0004">4Fe-4S</keyword>
<comment type="caution">
    <text evidence="9">The sequence shown here is derived from an EMBL/GenBank/DDBJ whole genome shotgun (WGS) entry which is preliminary data.</text>
</comment>
<keyword evidence="5" id="KW-0408">Iron</keyword>
<dbReference type="Pfam" id="PF12801">
    <property type="entry name" value="Fer4_5"/>
    <property type="match status" value="2"/>
</dbReference>
<dbReference type="SUPFAM" id="SSF54862">
    <property type="entry name" value="4Fe-4S ferredoxins"/>
    <property type="match status" value="2"/>
</dbReference>
<dbReference type="Gene3D" id="3.30.70.20">
    <property type="match status" value="3"/>
</dbReference>
<evidence type="ECO:0000256" key="4">
    <source>
        <dbReference type="ARBA" id="ARBA00022982"/>
    </source>
</evidence>
<evidence type="ECO:0000256" key="6">
    <source>
        <dbReference type="ARBA" id="ARBA00023014"/>
    </source>
</evidence>
<sequence>MLRKIRTILAAICILLITLLFVDFTGMLHTWLGWLAKIQFLPAVLALNAGVILFLVVLTLVSGRIYCSVICPLGIFQDIVARIGRRKKKMPYSYSKPKSWLRYTMLILLVVAFVAGIHAFAALLDPYGIYGRMANNLFQPVWMWGNNLLASIAERADSYAFYQTEVWLKSLPTFIVAIAMAVLVVVLSWRNGRTYCNTICPVGTILGFLSRYSLFRICIDKEKCNQCTLCARNCKASCIDTANYQVGSSRCVVCMNCIEKCKKNAIHYRFAYAKQDKKQPVSQPKGENRREFLASSLLLVTSSLQAQVIEKAEKIKMDGGLADIIEKKAPKRQTPIIPPGSQSARNMQQHCTACQLCVSACPNDVLRPSQSLDTFMQPTLSYERGYCRPECTKCSEVCPAGAILKIDKAEKSSIQIGHAVWVKENCIPLTDKQECGNCARHCPAEAISMIPSETGNPESLKIPAINTEKCIGCGACENLCPARPFSAIYVEGHEHHRMI</sequence>
<dbReference type="Proteomes" id="UP000285864">
    <property type="component" value="Unassembled WGS sequence"/>
</dbReference>
<organism evidence="9 10">
    <name type="scientific">Phocaeicola coprocola</name>
    <dbReference type="NCBI Taxonomy" id="310298"/>
    <lineage>
        <taxon>Bacteria</taxon>
        <taxon>Pseudomonadati</taxon>
        <taxon>Bacteroidota</taxon>
        <taxon>Bacteroidia</taxon>
        <taxon>Bacteroidales</taxon>
        <taxon>Bacteroidaceae</taxon>
        <taxon>Phocaeicola</taxon>
    </lineage>
</organism>
<evidence type="ECO:0000313" key="10">
    <source>
        <dbReference type="Proteomes" id="UP000285864"/>
    </source>
</evidence>
<evidence type="ECO:0000256" key="2">
    <source>
        <dbReference type="ARBA" id="ARBA00022485"/>
    </source>
</evidence>
<dbReference type="RefSeq" id="WP_118485147.1">
    <property type="nucleotide sequence ID" value="NZ_QRUU01000071.1"/>
</dbReference>
<evidence type="ECO:0000256" key="7">
    <source>
        <dbReference type="SAM" id="Phobius"/>
    </source>
</evidence>
<evidence type="ECO:0000256" key="5">
    <source>
        <dbReference type="ARBA" id="ARBA00023004"/>
    </source>
</evidence>
<evidence type="ECO:0000256" key="3">
    <source>
        <dbReference type="ARBA" id="ARBA00022723"/>
    </source>
</evidence>
<dbReference type="Pfam" id="PF12838">
    <property type="entry name" value="Fer4_7"/>
    <property type="match status" value="2"/>
</dbReference>
<dbReference type="FunFam" id="3.30.70.20:FF:000046">
    <property type="entry name" value="Periplasmic [Fe] hydrogenase large subunit"/>
    <property type="match status" value="1"/>
</dbReference>
<dbReference type="AlphaFoldDB" id="A0A412GBX1"/>
<dbReference type="PROSITE" id="PS51379">
    <property type="entry name" value="4FE4S_FER_2"/>
    <property type="match status" value="5"/>
</dbReference>
<dbReference type="GO" id="GO:0046872">
    <property type="term" value="F:metal ion binding"/>
    <property type="evidence" value="ECO:0007669"/>
    <property type="project" value="UniProtKB-KW"/>
</dbReference>
<proteinExistence type="predicted"/>
<dbReference type="InterPro" id="IPR051684">
    <property type="entry name" value="Electron_Trans/Redox"/>
</dbReference>
<keyword evidence="7" id="KW-1133">Transmembrane helix</keyword>
<dbReference type="EMBL" id="QRUU01000071">
    <property type="protein sequence ID" value="RGR92289.1"/>
    <property type="molecule type" value="Genomic_DNA"/>
</dbReference>
<feature type="transmembrane region" description="Helical" evidence="7">
    <location>
        <begin position="166"/>
        <end position="187"/>
    </location>
</feature>
<dbReference type="InterPro" id="IPR017896">
    <property type="entry name" value="4Fe4S_Fe-S-bd"/>
</dbReference>
<dbReference type="PROSITE" id="PS00198">
    <property type="entry name" value="4FE4S_FER_1"/>
    <property type="match status" value="2"/>
</dbReference>
<dbReference type="GO" id="GO:0005886">
    <property type="term" value="C:plasma membrane"/>
    <property type="evidence" value="ECO:0007669"/>
    <property type="project" value="TreeGrafter"/>
</dbReference>
<keyword evidence="7" id="KW-0472">Membrane</keyword>
<evidence type="ECO:0000313" key="9">
    <source>
        <dbReference type="EMBL" id="RGR92289.1"/>
    </source>
</evidence>
<dbReference type="GO" id="GO:0051539">
    <property type="term" value="F:4 iron, 4 sulfur cluster binding"/>
    <property type="evidence" value="ECO:0007669"/>
    <property type="project" value="UniProtKB-KW"/>
</dbReference>
<dbReference type="PANTHER" id="PTHR30176">
    <property type="entry name" value="FERREDOXIN-TYPE PROTEIN NAPH"/>
    <property type="match status" value="1"/>
</dbReference>
<keyword evidence="3" id="KW-0479">Metal-binding</keyword>
<feature type="transmembrane region" description="Helical" evidence="7">
    <location>
        <begin position="100"/>
        <end position="124"/>
    </location>
</feature>
<keyword evidence="7" id="KW-0812">Transmembrane</keyword>
<evidence type="ECO:0000256" key="1">
    <source>
        <dbReference type="ARBA" id="ARBA00022448"/>
    </source>
</evidence>
<feature type="domain" description="4Fe-4S ferredoxin-type" evidence="8">
    <location>
        <begin position="376"/>
        <end position="409"/>
    </location>
</feature>
<reference evidence="9 10" key="1">
    <citation type="submission" date="2018-08" db="EMBL/GenBank/DDBJ databases">
        <title>A genome reference for cultivated species of the human gut microbiota.</title>
        <authorList>
            <person name="Zou Y."/>
            <person name="Xue W."/>
            <person name="Luo G."/>
        </authorList>
    </citation>
    <scope>NUCLEOTIDE SEQUENCE [LARGE SCALE GENOMIC DNA]</scope>
    <source>
        <strain evidence="9 10">AF24-2</strain>
    </source>
</reference>
<keyword evidence="10" id="KW-1185">Reference proteome</keyword>
<dbReference type="PANTHER" id="PTHR30176:SF3">
    <property type="entry name" value="FERREDOXIN-TYPE PROTEIN NAPH"/>
    <property type="match status" value="1"/>
</dbReference>
<dbReference type="CDD" id="cd16373">
    <property type="entry name" value="DMSOR_beta_like"/>
    <property type="match status" value="1"/>
</dbReference>